<dbReference type="EMBL" id="JAACJJ010000015">
    <property type="protein sequence ID" value="KAF5325140.1"/>
    <property type="molecule type" value="Genomic_DNA"/>
</dbReference>
<protein>
    <recommendedName>
        <fullName evidence="7">WSC domain-containing protein</fullName>
    </recommendedName>
</protein>
<evidence type="ECO:0000256" key="2">
    <source>
        <dbReference type="ARBA" id="ARBA00022692"/>
    </source>
</evidence>
<evidence type="ECO:0000313" key="9">
    <source>
        <dbReference type="Proteomes" id="UP000567179"/>
    </source>
</evidence>
<dbReference type="GO" id="GO:0005886">
    <property type="term" value="C:plasma membrane"/>
    <property type="evidence" value="ECO:0007669"/>
    <property type="project" value="TreeGrafter"/>
</dbReference>
<accession>A0A8H5BKY6</accession>
<comment type="caution">
    <text evidence="8">The sequence shown here is derived from an EMBL/GenBank/DDBJ whole genome shotgun (WGS) entry which is preliminary data.</text>
</comment>
<evidence type="ECO:0000256" key="1">
    <source>
        <dbReference type="ARBA" id="ARBA00004167"/>
    </source>
</evidence>
<dbReference type="InterPro" id="IPR002889">
    <property type="entry name" value="WSC_carb-bd"/>
</dbReference>
<dbReference type="SMART" id="SM00321">
    <property type="entry name" value="WSC"/>
    <property type="match status" value="1"/>
</dbReference>
<keyword evidence="4" id="KW-1133">Transmembrane helix</keyword>
<evidence type="ECO:0000256" key="4">
    <source>
        <dbReference type="ARBA" id="ARBA00022989"/>
    </source>
</evidence>
<proteinExistence type="predicted"/>
<comment type="subcellular location">
    <subcellularLocation>
        <location evidence="1">Membrane</location>
        <topology evidence="1">Single-pass membrane protein</topology>
    </subcellularLocation>
</comment>
<evidence type="ECO:0000256" key="6">
    <source>
        <dbReference type="ARBA" id="ARBA00023180"/>
    </source>
</evidence>
<dbReference type="AlphaFoldDB" id="A0A8H5BKY6"/>
<dbReference type="InterPro" id="IPR051836">
    <property type="entry name" value="Kremen_rcpt"/>
</dbReference>
<gene>
    <name evidence="8" type="ORF">D9619_009960</name>
</gene>
<evidence type="ECO:0000256" key="3">
    <source>
        <dbReference type="ARBA" id="ARBA00022729"/>
    </source>
</evidence>
<dbReference type="PANTHER" id="PTHR24269:SF16">
    <property type="entry name" value="PROTEIN SLG1"/>
    <property type="match status" value="1"/>
</dbReference>
<organism evidence="8 9">
    <name type="scientific">Psilocybe cf. subviscida</name>
    <dbReference type="NCBI Taxonomy" id="2480587"/>
    <lineage>
        <taxon>Eukaryota</taxon>
        <taxon>Fungi</taxon>
        <taxon>Dikarya</taxon>
        <taxon>Basidiomycota</taxon>
        <taxon>Agaricomycotina</taxon>
        <taxon>Agaricomycetes</taxon>
        <taxon>Agaricomycetidae</taxon>
        <taxon>Agaricales</taxon>
        <taxon>Agaricineae</taxon>
        <taxon>Strophariaceae</taxon>
        <taxon>Psilocybe</taxon>
    </lineage>
</organism>
<dbReference type="PANTHER" id="PTHR24269">
    <property type="entry name" value="KREMEN PROTEIN"/>
    <property type="match status" value="1"/>
</dbReference>
<keyword evidence="3" id="KW-0732">Signal</keyword>
<feature type="domain" description="WSC" evidence="7">
    <location>
        <begin position="150"/>
        <end position="244"/>
    </location>
</feature>
<dbReference type="PROSITE" id="PS51212">
    <property type="entry name" value="WSC"/>
    <property type="match status" value="1"/>
</dbReference>
<evidence type="ECO:0000256" key="5">
    <source>
        <dbReference type="ARBA" id="ARBA00023136"/>
    </source>
</evidence>
<keyword evidence="5" id="KW-0472">Membrane</keyword>
<evidence type="ECO:0000259" key="7">
    <source>
        <dbReference type="PROSITE" id="PS51212"/>
    </source>
</evidence>
<keyword evidence="2" id="KW-0812">Transmembrane</keyword>
<keyword evidence="9" id="KW-1185">Reference proteome</keyword>
<reference evidence="8 9" key="1">
    <citation type="journal article" date="2020" name="ISME J.">
        <title>Uncovering the hidden diversity of litter-decomposition mechanisms in mushroom-forming fungi.</title>
        <authorList>
            <person name="Floudas D."/>
            <person name="Bentzer J."/>
            <person name="Ahren D."/>
            <person name="Johansson T."/>
            <person name="Persson P."/>
            <person name="Tunlid A."/>
        </authorList>
    </citation>
    <scope>NUCLEOTIDE SEQUENCE [LARGE SCALE GENOMIC DNA]</scope>
    <source>
        <strain evidence="8 9">CBS 101986</strain>
    </source>
</reference>
<evidence type="ECO:0000313" key="8">
    <source>
        <dbReference type="EMBL" id="KAF5325140.1"/>
    </source>
</evidence>
<sequence length="245" mass="27018">MLAYSGRRSIFWHFRQRVRIRVGKPKSRAGSITGTVYELFVPDKAAHSPRRIADTVNLVLPRILEALPFNSFGSLYQWLFFDTHIKGRGTRRARSGNCALSTLIYQTQIQPSLHLAMTFFKSLLAVTVALIATASAAPRLESRQTVAPLGWDYIGCWNDNPARRTLMQESLTNTTAMTVEMCVAFCSNGNFNLAGVEFGQECWCSNAMDNGPSPIASATCSQACVGNVLEKCGGPQAINVYRQSI</sequence>
<keyword evidence="6" id="KW-0325">Glycoprotein</keyword>
<dbReference type="Pfam" id="PF01822">
    <property type="entry name" value="WSC"/>
    <property type="match status" value="1"/>
</dbReference>
<dbReference type="OrthoDB" id="5985073at2759"/>
<dbReference type="Proteomes" id="UP000567179">
    <property type="component" value="Unassembled WGS sequence"/>
</dbReference>
<name>A0A8H5BKY6_9AGAR</name>